<sequence length="17" mass="1889">MHSGHLSETFLDSGRQS</sequence>
<reference evidence="1" key="1">
    <citation type="submission" date="2014-05" db="EMBL/GenBank/DDBJ databases">
        <title>The transcriptome of the halophilic microalga Tetraselmis sp. GSL018 isolated from the Great Salt Lake, Utah.</title>
        <authorList>
            <person name="Jinkerson R.E."/>
            <person name="D'Adamo S."/>
            <person name="Posewitz M.C."/>
        </authorList>
    </citation>
    <scope>NUCLEOTIDE SEQUENCE</scope>
    <source>
        <strain evidence="1">GSL018</strain>
    </source>
</reference>
<proteinExistence type="predicted"/>
<dbReference type="EMBL" id="GBEZ01020995">
    <property type="protein sequence ID" value="JAC65722.1"/>
    <property type="molecule type" value="Transcribed_RNA"/>
</dbReference>
<name>A0A061QYI6_9CHLO</name>
<organism evidence="1">
    <name type="scientific">Tetraselmis sp. GSL018</name>
    <dbReference type="NCBI Taxonomy" id="582737"/>
    <lineage>
        <taxon>Eukaryota</taxon>
        <taxon>Viridiplantae</taxon>
        <taxon>Chlorophyta</taxon>
        <taxon>core chlorophytes</taxon>
        <taxon>Chlorodendrophyceae</taxon>
        <taxon>Chlorodendrales</taxon>
        <taxon>Chlorodendraceae</taxon>
        <taxon>Tetraselmis</taxon>
    </lineage>
</organism>
<evidence type="ECO:0000313" key="1">
    <source>
        <dbReference type="EMBL" id="JAC65722.1"/>
    </source>
</evidence>
<protein>
    <submittedName>
        <fullName evidence="1">Uncharacterized protein</fullName>
    </submittedName>
</protein>
<dbReference type="AlphaFoldDB" id="A0A061QYI6"/>
<accession>A0A061QYI6</accession>
<gene>
    <name evidence="1" type="ORF">TSPGSL018_15417</name>
</gene>